<dbReference type="InterPro" id="IPR010985">
    <property type="entry name" value="Ribbon_hlx_hlx"/>
</dbReference>
<evidence type="ECO:0000313" key="3">
    <source>
        <dbReference type="Proteomes" id="UP001279553"/>
    </source>
</evidence>
<sequence length="101" mass="11180">MAQTKTLISVRLDNQLLREMDGIAKATKQSRSWQLEQAVGFWLASNRPVNAAGFAVGHDFGDDEKADQTLARILNVTVEQLEAARAEAMNPENPSPKDTQR</sequence>
<dbReference type="EMBL" id="JAWXYB010000018">
    <property type="protein sequence ID" value="MDX5931577.1"/>
    <property type="molecule type" value="Genomic_DNA"/>
</dbReference>
<comment type="caution">
    <text evidence="2">The sequence shown here is derived from an EMBL/GenBank/DDBJ whole genome shotgun (WGS) entry which is preliminary data.</text>
</comment>
<dbReference type="Proteomes" id="UP001279553">
    <property type="component" value="Unassembled WGS sequence"/>
</dbReference>
<organism evidence="2 3">
    <name type="scientific">Acidiphilium acidophilum</name>
    <name type="common">Thiobacillus acidophilus</name>
    <dbReference type="NCBI Taxonomy" id="76588"/>
    <lineage>
        <taxon>Bacteria</taxon>
        <taxon>Pseudomonadati</taxon>
        <taxon>Pseudomonadota</taxon>
        <taxon>Alphaproteobacteria</taxon>
        <taxon>Acetobacterales</taxon>
        <taxon>Acidocellaceae</taxon>
        <taxon>Acidiphilium</taxon>
    </lineage>
</organism>
<accession>A0AAW9DSE8</accession>
<reference evidence="2 3" key="1">
    <citation type="submission" date="2023-11" db="EMBL/GenBank/DDBJ databases">
        <title>MicrobeMod: A computational toolkit for identifying prokaryotic methylation and restriction-modification with nanopore sequencing.</title>
        <authorList>
            <person name="Crits-Christoph A."/>
            <person name="Kang S.C."/>
            <person name="Lee H."/>
            <person name="Ostrov N."/>
        </authorList>
    </citation>
    <scope>NUCLEOTIDE SEQUENCE [LARGE SCALE GENOMIC DNA]</scope>
    <source>
        <strain evidence="2 3">DSMZ 700</strain>
    </source>
</reference>
<proteinExistence type="predicted"/>
<dbReference type="AlphaFoldDB" id="A0AAW9DSE8"/>
<dbReference type="RefSeq" id="WP_319614480.1">
    <property type="nucleotide sequence ID" value="NZ_JAWXYB010000018.1"/>
</dbReference>
<evidence type="ECO:0000259" key="1">
    <source>
        <dbReference type="Pfam" id="PF01402"/>
    </source>
</evidence>
<dbReference type="SUPFAM" id="SSF47598">
    <property type="entry name" value="Ribbon-helix-helix"/>
    <property type="match status" value="1"/>
</dbReference>
<dbReference type="Pfam" id="PF01402">
    <property type="entry name" value="RHH_1"/>
    <property type="match status" value="1"/>
</dbReference>
<gene>
    <name evidence="2" type="ORF">SIL87_12445</name>
</gene>
<dbReference type="GO" id="GO:0006355">
    <property type="term" value="P:regulation of DNA-templated transcription"/>
    <property type="evidence" value="ECO:0007669"/>
    <property type="project" value="InterPro"/>
</dbReference>
<evidence type="ECO:0000313" key="2">
    <source>
        <dbReference type="EMBL" id="MDX5931577.1"/>
    </source>
</evidence>
<protein>
    <submittedName>
        <fullName evidence="2">Ribbon-helix-helix protein, CopG family</fullName>
    </submittedName>
</protein>
<name>A0AAW9DSE8_ACIAO</name>
<dbReference type="InterPro" id="IPR002145">
    <property type="entry name" value="CopG"/>
</dbReference>
<keyword evidence="3" id="KW-1185">Reference proteome</keyword>
<feature type="domain" description="Ribbon-helix-helix protein CopG" evidence="1">
    <location>
        <begin position="7"/>
        <end position="44"/>
    </location>
</feature>